<evidence type="ECO:0000256" key="1">
    <source>
        <dbReference type="ARBA" id="ARBA00004141"/>
    </source>
</evidence>
<feature type="transmembrane region" description="Helical" evidence="6">
    <location>
        <begin position="84"/>
        <end position="105"/>
    </location>
</feature>
<dbReference type="PANTHER" id="PTHR12308:SF21">
    <property type="entry name" value="ANOCTAMIN-6"/>
    <property type="match status" value="1"/>
</dbReference>
<evidence type="ECO:0000256" key="5">
    <source>
        <dbReference type="ARBA" id="ARBA00023136"/>
    </source>
</evidence>
<dbReference type="GO" id="GO:0005254">
    <property type="term" value="F:chloride channel activity"/>
    <property type="evidence" value="ECO:0007669"/>
    <property type="project" value="TreeGrafter"/>
</dbReference>
<keyword evidence="3 6" id="KW-0812">Transmembrane</keyword>
<accession>A0A6I9MX42</accession>
<proteinExistence type="inferred from homology"/>
<dbReference type="GO" id="GO:0005886">
    <property type="term" value="C:plasma membrane"/>
    <property type="evidence" value="ECO:0007669"/>
    <property type="project" value="TreeGrafter"/>
</dbReference>
<reference evidence="9" key="1">
    <citation type="submission" date="2025-08" db="UniProtKB">
        <authorList>
            <consortium name="RefSeq"/>
        </authorList>
    </citation>
    <scope>IDENTIFICATION</scope>
    <source>
        <tissue evidence="9">Muscle</tissue>
    </source>
</reference>
<dbReference type="GO" id="GO:0061589">
    <property type="term" value="P:calcium activated phosphatidylserine scrambling"/>
    <property type="evidence" value="ECO:0007669"/>
    <property type="project" value="TreeGrafter"/>
</dbReference>
<evidence type="ECO:0000256" key="4">
    <source>
        <dbReference type="ARBA" id="ARBA00022989"/>
    </source>
</evidence>
<dbReference type="InterPro" id="IPR049452">
    <property type="entry name" value="Anoctamin_TM"/>
</dbReference>
<dbReference type="InterPro" id="IPR007632">
    <property type="entry name" value="Anoctamin"/>
</dbReference>
<dbReference type="GeneID" id="104944078"/>
<organism evidence="8 9">
    <name type="scientific">Notothenia coriiceps</name>
    <name type="common">black rockcod</name>
    <dbReference type="NCBI Taxonomy" id="8208"/>
    <lineage>
        <taxon>Eukaryota</taxon>
        <taxon>Metazoa</taxon>
        <taxon>Chordata</taxon>
        <taxon>Craniata</taxon>
        <taxon>Vertebrata</taxon>
        <taxon>Euteleostomi</taxon>
        <taxon>Actinopterygii</taxon>
        <taxon>Neopterygii</taxon>
        <taxon>Teleostei</taxon>
        <taxon>Neoteleostei</taxon>
        <taxon>Acanthomorphata</taxon>
        <taxon>Eupercaria</taxon>
        <taxon>Perciformes</taxon>
        <taxon>Notothenioidei</taxon>
        <taxon>Nototheniidae</taxon>
        <taxon>Notothenia</taxon>
    </lineage>
</organism>
<dbReference type="OrthoDB" id="296386at2759"/>
<dbReference type="AlphaFoldDB" id="A0A6I9MX42"/>
<sequence length="137" mass="16418">MIIAFSSDMIPRLVYYWSFSVFPYGHHSNHTMQGYIESSLSIFNISDFSDRSMPMRTPYNITTCRYRDFRYPPGHAMQYEYNVYYWHVIAAKLAFIIVMEHIVYLTNFRPSYVIPDVTLQVKEQIRREKTLTQVILH</sequence>
<dbReference type="KEGG" id="ncc:104944078"/>
<evidence type="ECO:0000313" key="9">
    <source>
        <dbReference type="RefSeq" id="XP_010767858.1"/>
    </source>
</evidence>
<dbReference type="RefSeq" id="XP_010767858.1">
    <property type="nucleotide sequence ID" value="XM_010769556.1"/>
</dbReference>
<evidence type="ECO:0000256" key="3">
    <source>
        <dbReference type="ARBA" id="ARBA00022692"/>
    </source>
</evidence>
<feature type="domain" description="Anoctamin transmembrane" evidence="7">
    <location>
        <begin position="2"/>
        <end position="128"/>
    </location>
</feature>
<keyword evidence="8" id="KW-1185">Reference proteome</keyword>
<dbReference type="Proteomes" id="UP000504611">
    <property type="component" value="Unplaced"/>
</dbReference>
<evidence type="ECO:0000259" key="7">
    <source>
        <dbReference type="Pfam" id="PF04547"/>
    </source>
</evidence>
<evidence type="ECO:0000313" key="8">
    <source>
        <dbReference type="Proteomes" id="UP000504611"/>
    </source>
</evidence>
<gene>
    <name evidence="9" type="primary">LOC104944078</name>
</gene>
<dbReference type="PANTHER" id="PTHR12308">
    <property type="entry name" value="ANOCTAMIN"/>
    <property type="match status" value="1"/>
</dbReference>
<keyword evidence="5 6" id="KW-0472">Membrane</keyword>
<dbReference type="GO" id="GO:0061590">
    <property type="term" value="P:calcium activated phosphatidylcholine scrambling"/>
    <property type="evidence" value="ECO:0007669"/>
    <property type="project" value="TreeGrafter"/>
</dbReference>
<dbReference type="Pfam" id="PF04547">
    <property type="entry name" value="Anoctamin"/>
    <property type="match status" value="1"/>
</dbReference>
<comment type="similarity">
    <text evidence="2 6">Belongs to the anoctamin family.</text>
</comment>
<comment type="subcellular location">
    <subcellularLocation>
        <location evidence="1 6">Membrane</location>
        <topology evidence="1 6">Multi-pass membrane protein</topology>
    </subcellularLocation>
</comment>
<protein>
    <recommendedName>
        <fullName evidence="6">Anoctamin</fullName>
    </recommendedName>
</protein>
<name>A0A6I9MX42_9TELE</name>
<comment type="caution">
    <text evidence="6">Lacks conserved residue(s) required for the propagation of feature annotation.</text>
</comment>
<evidence type="ECO:0000256" key="2">
    <source>
        <dbReference type="ARBA" id="ARBA00009671"/>
    </source>
</evidence>
<keyword evidence="4 6" id="KW-1133">Transmembrane helix</keyword>
<evidence type="ECO:0000256" key="6">
    <source>
        <dbReference type="RuleBase" id="RU280814"/>
    </source>
</evidence>